<feature type="domain" description="Polyphosphate kinase-2-related" evidence="1">
    <location>
        <begin position="274"/>
        <end position="493"/>
    </location>
</feature>
<dbReference type="InterPro" id="IPR022488">
    <property type="entry name" value="PPK2-related"/>
</dbReference>
<dbReference type="SUPFAM" id="SSF52540">
    <property type="entry name" value="P-loop containing nucleoside triphosphate hydrolases"/>
    <property type="match status" value="2"/>
</dbReference>
<evidence type="ECO:0000259" key="1">
    <source>
        <dbReference type="Pfam" id="PF03976"/>
    </source>
</evidence>
<keyword evidence="3" id="KW-1185">Reference proteome</keyword>
<proteinExistence type="predicted"/>
<protein>
    <submittedName>
        <fullName evidence="2">Thymidylate kinase</fullName>
        <ecNumber evidence="2">2.7.4.9</ecNumber>
    </submittedName>
</protein>
<gene>
    <name evidence="2" type="primary">tmk_2</name>
    <name evidence="2" type="ORF">Enr13x_51170</name>
</gene>
<dbReference type="OrthoDB" id="9775224at2"/>
<organism evidence="2 3">
    <name type="scientific">Stieleria neptunia</name>
    <dbReference type="NCBI Taxonomy" id="2527979"/>
    <lineage>
        <taxon>Bacteria</taxon>
        <taxon>Pseudomonadati</taxon>
        <taxon>Planctomycetota</taxon>
        <taxon>Planctomycetia</taxon>
        <taxon>Pirellulales</taxon>
        <taxon>Pirellulaceae</taxon>
        <taxon>Stieleria</taxon>
    </lineage>
</organism>
<reference evidence="2 3" key="1">
    <citation type="submission" date="2019-03" db="EMBL/GenBank/DDBJ databases">
        <title>Deep-cultivation of Planctomycetes and their phenomic and genomic characterization uncovers novel biology.</title>
        <authorList>
            <person name="Wiegand S."/>
            <person name="Jogler M."/>
            <person name="Boedeker C."/>
            <person name="Pinto D."/>
            <person name="Vollmers J."/>
            <person name="Rivas-Marin E."/>
            <person name="Kohn T."/>
            <person name="Peeters S.H."/>
            <person name="Heuer A."/>
            <person name="Rast P."/>
            <person name="Oberbeckmann S."/>
            <person name="Bunk B."/>
            <person name="Jeske O."/>
            <person name="Meyerdierks A."/>
            <person name="Storesund J.E."/>
            <person name="Kallscheuer N."/>
            <person name="Luecker S."/>
            <person name="Lage O.M."/>
            <person name="Pohl T."/>
            <person name="Merkel B.J."/>
            <person name="Hornburger P."/>
            <person name="Mueller R.-W."/>
            <person name="Bruemmer F."/>
            <person name="Labrenz M."/>
            <person name="Spormann A.M."/>
            <person name="Op den Camp H."/>
            <person name="Overmann J."/>
            <person name="Amann R."/>
            <person name="Jetten M.S.M."/>
            <person name="Mascher T."/>
            <person name="Medema M.H."/>
            <person name="Devos D.P."/>
            <person name="Kaster A.-K."/>
            <person name="Ovreas L."/>
            <person name="Rohde M."/>
            <person name="Galperin M.Y."/>
            <person name="Jogler C."/>
        </authorList>
    </citation>
    <scope>NUCLEOTIDE SEQUENCE [LARGE SCALE GENOMIC DNA]</scope>
    <source>
        <strain evidence="2 3">Enr13</strain>
    </source>
</reference>
<dbReference type="Gene3D" id="3.40.50.300">
    <property type="entry name" value="P-loop containing nucleotide triphosphate hydrolases"/>
    <property type="match status" value="2"/>
</dbReference>
<keyword evidence="2" id="KW-0418">Kinase</keyword>
<dbReference type="PANTHER" id="PTHR34383:SF3">
    <property type="entry name" value="POLYPHOSPHATE:AMP PHOSPHOTRANSFERASE"/>
    <property type="match status" value="1"/>
</dbReference>
<feature type="domain" description="Polyphosphate kinase-2-related" evidence="1">
    <location>
        <begin position="12"/>
        <end position="232"/>
    </location>
</feature>
<dbReference type="InterPro" id="IPR022489">
    <property type="entry name" value="PolyP_AMP_Tfrase"/>
</dbReference>
<dbReference type="GO" id="GO:0006797">
    <property type="term" value="P:polyphosphate metabolic process"/>
    <property type="evidence" value="ECO:0007669"/>
    <property type="project" value="InterPro"/>
</dbReference>
<dbReference type="EC" id="2.7.4.9" evidence="2"/>
<dbReference type="GO" id="GO:0004798">
    <property type="term" value="F:dTMP kinase activity"/>
    <property type="evidence" value="ECO:0007669"/>
    <property type="project" value="UniProtKB-EC"/>
</dbReference>
<sequence length="496" mass="58311">MFDAAELGQRVSQREFKERELELRTKLLTLQYRTNELARFPVLIDFAGVEGAGKATAINMLNMWMDPRWIRTIGYQRPTHLEAARPRFWRYWRDMPPKGRIGLYLSGRYSEPLLGRVYGEIDEREFDNRLSEIIRFENALVDDGALILKFWMHLGATQQEARLRELEADPLLSYQVTQEDWNNHEHYDDFIAAAERLITRTNRGAASWHIVEGGNENYRHLRVGEIIAAELARHLDAQERTAAAASDPVRVASPDMPKVDTVFDALDLTRSVPKSEYKKEIKTGQARLGELGRKAQAMEQSTVLVFEGPDASGKGGAIRRTVWSLDARTYRVFQFAAPTEEERAHHYLWRFWRHLPRAGHVSVFDRSWYGRVLVERAEGFASEDEWRRAYNEINDFEHQIVDHGILLLKFWLHIDEDEQLKRFKKREKSLYKHWKLTDEDWRNRELWQAYKQYGQDIIQYTSTKKAPWILVEAKNKQYARLKVLQTVIDHLQERLG</sequence>
<dbReference type="PANTHER" id="PTHR34383">
    <property type="entry name" value="POLYPHOSPHATE:AMP PHOSPHOTRANSFERASE-RELATED"/>
    <property type="match status" value="1"/>
</dbReference>
<name>A0A518HWK1_9BACT</name>
<evidence type="ECO:0000313" key="2">
    <source>
        <dbReference type="EMBL" id="QDV45242.1"/>
    </source>
</evidence>
<dbReference type="KEGG" id="snep:Enr13x_51170"/>
<dbReference type="Proteomes" id="UP000319004">
    <property type="component" value="Chromosome"/>
</dbReference>
<dbReference type="GO" id="GO:0043751">
    <property type="term" value="F:polyphosphate:AMP phosphotransferase activity"/>
    <property type="evidence" value="ECO:0007669"/>
    <property type="project" value="InterPro"/>
</dbReference>
<dbReference type="EMBL" id="CP037423">
    <property type="protein sequence ID" value="QDV45242.1"/>
    <property type="molecule type" value="Genomic_DNA"/>
</dbReference>
<dbReference type="RefSeq" id="WP_145389438.1">
    <property type="nucleotide sequence ID" value="NZ_CP037423.1"/>
</dbReference>
<accession>A0A518HWK1</accession>
<dbReference type="InterPro" id="IPR027417">
    <property type="entry name" value="P-loop_NTPase"/>
</dbReference>
<dbReference type="AlphaFoldDB" id="A0A518HWK1"/>
<keyword evidence="2" id="KW-0808">Transferase</keyword>
<dbReference type="NCBIfam" id="TIGR03708">
    <property type="entry name" value="poly_P_AMP_trns"/>
    <property type="match status" value="1"/>
</dbReference>
<dbReference type="Pfam" id="PF03976">
    <property type="entry name" value="PPK2"/>
    <property type="match status" value="2"/>
</dbReference>
<evidence type="ECO:0000313" key="3">
    <source>
        <dbReference type="Proteomes" id="UP000319004"/>
    </source>
</evidence>